<feature type="repeat" description="PPR" evidence="2">
    <location>
        <begin position="386"/>
        <end position="420"/>
    </location>
</feature>
<feature type="region of interest" description="Disordered" evidence="3">
    <location>
        <begin position="1"/>
        <end position="60"/>
    </location>
</feature>
<gene>
    <name evidence="5" type="ORF">OLUC0939_LOCUS3866</name>
</gene>
<evidence type="ECO:0000259" key="4">
    <source>
        <dbReference type="Pfam" id="PF17177"/>
    </source>
</evidence>
<dbReference type="Gene3D" id="1.25.40.10">
    <property type="entry name" value="Tetratricopeptide repeat domain"/>
    <property type="match status" value="3"/>
</dbReference>
<proteinExistence type="predicted"/>
<feature type="repeat" description="PPR" evidence="2">
    <location>
        <begin position="184"/>
        <end position="218"/>
    </location>
</feature>
<evidence type="ECO:0000256" key="3">
    <source>
        <dbReference type="SAM" id="MobiDB-lite"/>
    </source>
</evidence>
<dbReference type="InterPro" id="IPR011990">
    <property type="entry name" value="TPR-like_helical_dom_sf"/>
</dbReference>
<dbReference type="Pfam" id="PF13812">
    <property type="entry name" value="PPR_3"/>
    <property type="match status" value="1"/>
</dbReference>
<feature type="repeat" description="PPR" evidence="2">
    <location>
        <begin position="526"/>
        <end position="560"/>
    </location>
</feature>
<dbReference type="Pfam" id="PF13041">
    <property type="entry name" value="PPR_2"/>
    <property type="match status" value="1"/>
</dbReference>
<dbReference type="Pfam" id="PF01535">
    <property type="entry name" value="PPR"/>
    <property type="match status" value="2"/>
</dbReference>
<dbReference type="InterPro" id="IPR053303">
    <property type="entry name" value="Chloroplast_PPR"/>
</dbReference>
<feature type="repeat" description="PPR" evidence="2">
    <location>
        <begin position="219"/>
        <end position="253"/>
    </location>
</feature>
<evidence type="ECO:0000256" key="1">
    <source>
        <dbReference type="ARBA" id="ARBA00022737"/>
    </source>
</evidence>
<dbReference type="InterPro" id="IPR033443">
    <property type="entry name" value="PROP1-like_PPR_dom"/>
</dbReference>
<dbReference type="NCBIfam" id="TIGR00756">
    <property type="entry name" value="PPR"/>
    <property type="match status" value="5"/>
</dbReference>
<dbReference type="PANTHER" id="PTHR47935:SF1">
    <property type="entry name" value="PENTATRICOPEPTIDE REPEAT-CONTAINING PROTEIN MRL1, CHLOROPLASTIC"/>
    <property type="match status" value="1"/>
</dbReference>
<name>A0A7R9T2X6_9CHLO</name>
<reference evidence="5" key="1">
    <citation type="submission" date="2021-01" db="EMBL/GenBank/DDBJ databases">
        <authorList>
            <person name="Corre E."/>
            <person name="Pelletier E."/>
            <person name="Niang G."/>
            <person name="Scheremetjew M."/>
            <person name="Finn R."/>
            <person name="Kale V."/>
            <person name="Holt S."/>
            <person name="Cochrane G."/>
            <person name="Meng A."/>
            <person name="Brown T."/>
            <person name="Cohen L."/>
        </authorList>
    </citation>
    <scope>NUCLEOTIDE SEQUENCE</scope>
    <source>
        <strain evidence="5">Clade-A-BCC118000</strain>
    </source>
</reference>
<feature type="repeat" description="PPR" evidence="2">
    <location>
        <begin position="561"/>
        <end position="595"/>
    </location>
</feature>
<dbReference type="PANTHER" id="PTHR47935">
    <property type="entry name" value="PENTATRICOPEPTIDE REPEAT-CONTAINING PROTEIN MRL1, CHLOROPLASTIC"/>
    <property type="match status" value="1"/>
</dbReference>
<feature type="domain" description="PROP1-like PPR" evidence="4">
    <location>
        <begin position="290"/>
        <end position="432"/>
    </location>
</feature>
<sequence>MSATASARGGAGWTRDGRASARTMRGMRARRTTGVGTRGGGRGTREEGGTAASRARGCPATTTRAISEDAAFGAKEASNASGKIAKGYGRWSTMTLGELIDRAGELEAKVDGTRANESEYFYIFRELVRCKRLHDSVDLLKHMKERGVKEIGRRVSHRDFFSACRSLRVVSVGFEFVDVIESGDIRPYNMLVHACATAGDLQAATLAIEKMKNAGFEPDLQAYTTLLGACSKCGDVERAFEVYAELKRAGFEPNEKTYGSMIDAISRDLATSLKGSRKRRVDSEHVRSTLQSCFMIFEEIKTTNMKLDKIVMNSLLTVCARAAVVPSVRKEACEKAAMVHDEMIERGFELDSYAYQALICCALAEKNYTRAFEYFDEMHDAGINGTTEVYTVMIRAYGKLGKADKAKLIWYAMLEDNIIPDQMSYATMMRLALLDEDDDFCDELMTSMRRNRVRPGPELYSTLTGVAARQGDASQVEEIMQNAKKRGVVAPIECYNSLIAAHARADRPDLAVEAAGKLEAAGYELDAISYEGLIFAYAFARDVEEASNMFERLLESGIRPTFPTFNCLVAAHARSGDMDEACRLVSVMKQHGYVEDSITWRELLLGSVQSGDIEAAWKMYKESRASGNADSERALNTILGQTLVHIRSLTDMKNRSNGKPNEFGSFDDEGDYIAQEWTERAVAAFHEATLAGIKPRVETLSTMLACLRPPSTDEQNAAEYSEVARAVSHETSSHEDAARYYPSQALIMYEEAQGLGIVPKFSRDDEDFVYDIREFPPAAAEVMLLTWLRVVRRRTDAHGLDATIPTMTIRVRADEEVVRMIKEQHMDRIDHSLGRLCKTGERLLTLLRRLRINYGGGLQEGTIELSGHALGRWLQGFVPGDFGNHTGSVFSEHSLSGGVRDQAMRIRANSFGSKDDDVWTPSKMRQAAFNIYDYYGNDDDDPSDFGARPFYPKNWVSQSYVSSYDEDDDDATDLERILGSRK</sequence>
<dbReference type="InterPro" id="IPR002885">
    <property type="entry name" value="PPR_rpt"/>
</dbReference>
<dbReference type="Pfam" id="PF17177">
    <property type="entry name" value="PPR_long"/>
    <property type="match status" value="1"/>
</dbReference>
<dbReference type="PROSITE" id="PS51375">
    <property type="entry name" value="PPR"/>
    <property type="match status" value="5"/>
</dbReference>
<accession>A0A7R9T2X6</accession>
<keyword evidence="1" id="KW-0677">Repeat</keyword>
<evidence type="ECO:0000256" key="2">
    <source>
        <dbReference type="PROSITE-ProRule" id="PRU00708"/>
    </source>
</evidence>
<protein>
    <recommendedName>
        <fullName evidence="4">PROP1-like PPR domain-containing protein</fullName>
    </recommendedName>
</protein>
<evidence type="ECO:0000313" key="5">
    <source>
        <dbReference type="EMBL" id="CAD8223142.1"/>
    </source>
</evidence>
<dbReference type="AlphaFoldDB" id="A0A7R9T2X6"/>
<organism evidence="5">
    <name type="scientific">Ostreococcus sp. 'lucimarinus'</name>
    <dbReference type="NCBI Taxonomy" id="242159"/>
    <lineage>
        <taxon>Eukaryota</taxon>
        <taxon>Viridiplantae</taxon>
        <taxon>Chlorophyta</taxon>
        <taxon>Mamiellophyceae</taxon>
        <taxon>Mamiellales</taxon>
        <taxon>Bathycoccaceae</taxon>
        <taxon>Ostreococcus</taxon>
    </lineage>
</organism>
<dbReference type="EMBL" id="HBDX01004494">
    <property type="protein sequence ID" value="CAD8223142.1"/>
    <property type="molecule type" value="Transcribed_RNA"/>
</dbReference>